<sequence length="91" mass="10811">MYSNTMNESKFLKKIQTKREEMIRLGNCYGLLDAKTIDCSQQLDSLLNEYYKCFQVTHTNQKFPLMIKEISFFLYKREDYAATEVNALAYQ</sequence>
<accession>A0ABU6MHX3</accession>
<gene>
    <name evidence="1" type="ORF">P4T90_14635</name>
</gene>
<dbReference type="InterPro" id="IPR037208">
    <property type="entry name" value="Spo0E-like_sf"/>
</dbReference>
<dbReference type="InterPro" id="IPR036638">
    <property type="entry name" value="HLH_DNA-bd_sf"/>
</dbReference>
<dbReference type="RefSeq" id="WP_066264972.1">
    <property type="nucleotide sequence ID" value="NZ_JARMAB010000021.1"/>
</dbReference>
<dbReference type="SUPFAM" id="SSF140500">
    <property type="entry name" value="BAS1536-like"/>
    <property type="match status" value="1"/>
</dbReference>
<dbReference type="InterPro" id="IPR053028">
    <property type="entry name" value="Spo0E-like_phosphatase"/>
</dbReference>
<comment type="caution">
    <text evidence="1">The sequence shown here is derived from an EMBL/GenBank/DDBJ whole genome shotgun (WGS) entry which is preliminary data.</text>
</comment>
<dbReference type="PANTHER" id="PTHR41263">
    <property type="entry name" value="ASPARTYL-PHOSPHATE PHOSPHATASE YISI"/>
    <property type="match status" value="1"/>
</dbReference>
<dbReference type="Proteomes" id="UP001341444">
    <property type="component" value="Unassembled WGS sequence"/>
</dbReference>
<dbReference type="Pfam" id="PF09388">
    <property type="entry name" value="SpoOE-like"/>
    <property type="match status" value="1"/>
</dbReference>
<organism evidence="1 2">
    <name type="scientific">Heyndrickxia acidicola</name>
    <dbReference type="NCBI Taxonomy" id="209389"/>
    <lineage>
        <taxon>Bacteria</taxon>
        <taxon>Bacillati</taxon>
        <taxon>Bacillota</taxon>
        <taxon>Bacilli</taxon>
        <taxon>Bacillales</taxon>
        <taxon>Bacillaceae</taxon>
        <taxon>Heyndrickxia</taxon>
    </lineage>
</organism>
<dbReference type="EMBL" id="JARMAB010000021">
    <property type="protein sequence ID" value="MED1204282.1"/>
    <property type="molecule type" value="Genomic_DNA"/>
</dbReference>
<protein>
    <submittedName>
        <fullName evidence="1">Aspartyl-phosphate phosphatase Spo0E family protein</fullName>
    </submittedName>
</protein>
<keyword evidence="2" id="KW-1185">Reference proteome</keyword>
<dbReference type="Gene3D" id="4.10.280.10">
    <property type="entry name" value="Helix-loop-helix DNA-binding domain"/>
    <property type="match status" value="1"/>
</dbReference>
<name>A0ABU6MHX3_9BACI</name>
<evidence type="ECO:0000313" key="2">
    <source>
        <dbReference type="Proteomes" id="UP001341444"/>
    </source>
</evidence>
<reference evidence="1 2" key="1">
    <citation type="submission" date="2023-03" db="EMBL/GenBank/DDBJ databases">
        <title>Bacillus Genome Sequencing.</title>
        <authorList>
            <person name="Dunlap C."/>
        </authorList>
    </citation>
    <scope>NUCLEOTIDE SEQUENCE [LARGE SCALE GENOMIC DNA]</scope>
    <source>
        <strain evidence="1 2">B-23453</strain>
    </source>
</reference>
<proteinExistence type="predicted"/>
<evidence type="ECO:0000313" key="1">
    <source>
        <dbReference type="EMBL" id="MED1204282.1"/>
    </source>
</evidence>
<dbReference type="InterPro" id="IPR018540">
    <property type="entry name" value="Spo0E-like"/>
</dbReference>
<dbReference type="PANTHER" id="PTHR41263:SF1">
    <property type="entry name" value="ASPARTYL-PHOSPHATE PHOSPHATASE YISI"/>
    <property type="match status" value="1"/>
</dbReference>